<dbReference type="GO" id="GO:0005737">
    <property type="term" value="C:cytoplasm"/>
    <property type="evidence" value="ECO:0007669"/>
    <property type="project" value="GOC"/>
</dbReference>
<dbReference type="OrthoDB" id="534815at2759"/>
<dbReference type="GO" id="GO:0004550">
    <property type="term" value="F:nucleoside diphosphate kinase activity"/>
    <property type="evidence" value="ECO:0007669"/>
    <property type="project" value="UniProtKB-EC"/>
</dbReference>
<evidence type="ECO:0000256" key="7">
    <source>
        <dbReference type="PROSITE-ProRule" id="PRU00706"/>
    </source>
</evidence>
<dbReference type="InterPro" id="IPR036850">
    <property type="entry name" value="NDK-like_dom_sf"/>
</dbReference>
<dbReference type="Pfam" id="PF22766">
    <property type="entry name" value="ZW10_C2"/>
    <property type="match status" value="1"/>
</dbReference>
<dbReference type="PROSITE" id="PS00469">
    <property type="entry name" value="NDPK"/>
    <property type="match status" value="1"/>
</dbReference>
<feature type="binding site" evidence="7">
    <location>
        <position position="963"/>
    </location>
    <ligand>
        <name>ATP</name>
        <dbReference type="ChEBI" id="CHEBI:30616"/>
    </ligand>
</feature>
<feature type="active site" description="Pros-phosphohistidine intermediate" evidence="7">
    <location>
        <position position="993"/>
    </location>
</feature>
<dbReference type="InterPro" id="IPR048343">
    <property type="entry name" value="ZW10_C"/>
</dbReference>
<evidence type="ECO:0000256" key="8">
    <source>
        <dbReference type="RuleBase" id="RU004011"/>
    </source>
</evidence>
<dbReference type="GO" id="GO:0006228">
    <property type="term" value="P:UTP biosynthetic process"/>
    <property type="evidence" value="ECO:0007669"/>
    <property type="project" value="InterPro"/>
</dbReference>
<dbReference type="STRING" id="246404.A0A507FTX8"/>
<dbReference type="InterPro" id="IPR023005">
    <property type="entry name" value="Nucleoside_diP_kinase_AS"/>
</dbReference>
<keyword evidence="6 10" id="KW-0418">Kinase</keyword>
<evidence type="ECO:0000259" key="9">
    <source>
        <dbReference type="SMART" id="SM00562"/>
    </source>
</evidence>
<dbReference type="InterPro" id="IPR048344">
    <property type="entry name" value="Zw10_middle"/>
</dbReference>
<dbReference type="InterPro" id="IPR046362">
    <property type="entry name" value="Zw10/DSL1_C_sf"/>
</dbReference>
<evidence type="ECO:0000256" key="4">
    <source>
        <dbReference type="ARBA" id="ARBA00017632"/>
    </source>
</evidence>
<comment type="caution">
    <text evidence="10">The sequence shown here is derived from an EMBL/GenBank/DDBJ whole genome shotgun (WGS) entry which is preliminary data.</text>
</comment>
<keyword evidence="11" id="KW-1185">Reference proteome</keyword>
<dbReference type="GO" id="GO:0006183">
    <property type="term" value="P:GTP biosynthetic process"/>
    <property type="evidence" value="ECO:0007669"/>
    <property type="project" value="InterPro"/>
</dbReference>
<dbReference type="NCBIfam" id="NF001908">
    <property type="entry name" value="PRK00668.1"/>
    <property type="match status" value="1"/>
</dbReference>
<dbReference type="Proteomes" id="UP000320333">
    <property type="component" value="Unassembled WGS sequence"/>
</dbReference>
<feature type="binding site" evidence="7">
    <location>
        <position position="969"/>
    </location>
    <ligand>
        <name>ATP</name>
        <dbReference type="ChEBI" id="CHEBI:30616"/>
    </ligand>
</feature>
<dbReference type="Gene3D" id="1.10.357.150">
    <property type="match status" value="1"/>
</dbReference>
<evidence type="ECO:0000256" key="2">
    <source>
        <dbReference type="ARBA" id="ARBA00008142"/>
    </source>
</evidence>
<dbReference type="GO" id="GO:1990423">
    <property type="term" value="C:RZZ complex"/>
    <property type="evidence" value="ECO:0007669"/>
    <property type="project" value="TreeGrafter"/>
</dbReference>
<evidence type="ECO:0000256" key="3">
    <source>
        <dbReference type="ARBA" id="ARBA00012966"/>
    </source>
</evidence>
<name>A0A507FTX8_9FUNG</name>
<dbReference type="PRINTS" id="PR01243">
    <property type="entry name" value="NUCDPKINASE"/>
</dbReference>
<evidence type="ECO:0000256" key="6">
    <source>
        <dbReference type="ARBA" id="ARBA00022777"/>
    </source>
</evidence>
<dbReference type="InterPro" id="IPR034907">
    <property type="entry name" value="NDK-like_dom"/>
</dbReference>
<feature type="binding site" evidence="7">
    <location>
        <position position="935"/>
    </location>
    <ligand>
        <name>ATP</name>
        <dbReference type="ChEBI" id="CHEBI:30616"/>
    </ligand>
</feature>
<feature type="binding site" evidence="7">
    <location>
        <position position="887"/>
    </location>
    <ligand>
        <name>ATP</name>
        <dbReference type="ChEBI" id="CHEBI:30616"/>
    </ligand>
</feature>
<dbReference type="AlphaFoldDB" id="A0A507FTX8"/>
<evidence type="ECO:0000313" key="11">
    <source>
        <dbReference type="Proteomes" id="UP000320333"/>
    </source>
</evidence>
<comment type="similarity">
    <text evidence="2 7 8">Belongs to the NDK family.</text>
</comment>
<protein>
    <recommendedName>
        <fullName evidence="4">Nucleoside diphosphate kinase</fullName>
        <ecNumber evidence="3">2.7.4.6</ecNumber>
    </recommendedName>
</protein>
<dbReference type="PROSITE" id="PS51374">
    <property type="entry name" value="NDPK_LIKE"/>
    <property type="match status" value="1"/>
</dbReference>
<keyword evidence="5" id="KW-0808">Transferase</keyword>
<dbReference type="Pfam" id="PF20665">
    <property type="entry name" value="Zw10_middle"/>
    <property type="match status" value="1"/>
</dbReference>
<feature type="binding site" evidence="7">
    <location>
        <position position="990"/>
    </location>
    <ligand>
        <name>ATP</name>
        <dbReference type="ChEBI" id="CHEBI:30616"/>
    </ligand>
</feature>
<sequence length="1026" mass="113038">MVLQQETAESVIAAILANADAVCSVDDGGNGLNAGLNGTNHRDAIAQLQMLLQRVYIDPPAKDTDAETIDNASAVKQMSKSNQSSTVDTFAVNVGAEALDACVQALDRRLADTRNLIHDCLSAHAAQHQQGLNRANTDLEVTLAKMKSLRTSVFDMLLAENPTLASKRAELAARKEEIRAAEIQSRLHVINLKVNAFKESVEACSIILSEFGDIEDAVDTLRDAISKLNDIDDCDEVVPKANLEAMYEEIRSLIVNRLEDAFSNVLVIQPMSKENNAVTVTTKSSVRISNPHTPSTPIFIQTPTMIRLIKSLNIHNSLYASLSRSLLKTVLQMVIMHPESVIESTHASQTLNGDSVQVGTLKIHQRVSGTTTAHEKLTEALSKLPIIFEFLSSTFFGLQEQHSSDDLNPTPPAELIQNLWPSLASDLIDNLLNPCIPTTSAALQTFPKLVTAPCVNFEAQMANIKWIPRNNDQTNAPPTVWQHLSGFCSSVETHYCNVRWETCMQKAREIILHDGFDIVPVGEGALENSNEPFRIESLSKYIKLNDSASRSQDSPGLNPIYPAGATGAEGLQWLTHFPPCSISVRAMNLLQVIRDILNEASDECVSAYCASRLYLLTRDILTLDLGLTPVKHHTRLQTFPQSALIYHNDCLYMAHSLMTLGVQYRHGLSTRFANESMLKAEEVGYIDLSVMYRQAGMDMFNLQLRIQKTNLLELLAGANGLGMGDSERSAHVQKVLAQVIHSVKKLCSLWAPPLAPTMFHLRLSASLVGWILDAVVEEVTSAIDIGDEESRKLHESLTNLEIACASVFVHSNGNEDAILEGRQRLSSMVPCYTKFKKTKEMMVMSFAGIMEMFRGGRGPEGMLFEHERGGLVEFSNDVLSRLYIMVKPDGVQRGLVGEIIKRFESKGFKLIALKLTAPGKAHLEKHYADLKEKKFFPGLIEYMTSGPVVAMVWAGKNVVKSGRVLLGETNPLTSAPGTIRGDFAIDIGRNICHGSDAVESAEHEIALWFPEGVAQYDRAVDAWIYE</sequence>
<dbReference type="HAMAP" id="MF_00451">
    <property type="entry name" value="NDP_kinase"/>
    <property type="match status" value="1"/>
</dbReference>
<dbReference type="Gene3D" id="3.30.70.141">
    <property type="entry name" value="Nucleoside diphosphate kinase-like domain"/>
    <property type="match status" value="1"/>
</dbReference>
<dbReference type="EC" id="2.7.4.6" evidence="3"/>
<reference evidence="10 11" key="1">
    <citation type="journal article" date="2019" name="Sci. Rep.">
        <title>Comparative genomics of chytrid fungi reveal insights into the obligate biotrophic and pathogenic lifestyle of Synchytrium endobioticum.</title>
        <authorList>
            <person name="van de Vossenberg B.T.L.H."/>
            <person name="Warris S."/>
            <person name="Nguyen H.D.T."/>
            <person name="van Gent-Pelzer M.P.E."/>
            <person name="Joly D.L."/>
            <person name="van de Geest H.C."/>
            <person name="Bonants P.J.M."/>
            <person name="Smith D.S."/>
            <person name="Levesque C.A."/>
            <person name="van der Lee T.A.J."/>
        </authorList>
    </citation>
    <scope>NUCLEOTIDE SEQUENCE [LARGE SCALE GENOMIC DNA]</scope>
    <source>
        <strain evidence="10 11">CBS 675.73</strain>
    </source>
</reference>
<dbReference type="Pfam" id="PF20666">
    <property type="entry name" value="ZW10_C"/>
    <property type="match status" value="1"/>
</dbReference>
<dbReference type="PANTHER" id="PTHR12205:SF0">
    <property type="entry name" value="CENTROMERE_KINETOCHORE PROTEIN ZW10 HOMOLOG"/>
    <property type="match status" value="1"/>
</dbReference>
<evidence type="ECO:0000256" key="1">
    <source>
        <dbReference type="ARBA" id="ARBA00001946"/>
    </source>
</evidence>
<feature type="binding site" evidence="7">
    <location>
        <position position="980"/>
    </location>
    <ligand>
        <name>ATP</name>
        <dbReference type="ChEBI" id="CHEBI:30616"/>
    </ligand>
</feature>
<comment type="cofactor">
    <cofactor evidence="1">
        <name>Mg(2+)</name>
        <dbReference type="ChEBI" id="CHEBI:18420"/>
    </cofactor>
</comment>
<accession>A0A507FTX8</accession>
<feature type="domain" description="Nucleoside diphosphate kinase-like" evidence="9">
    <location>
        <begin position="879"/>
        <end position="1016"/>
    </location>
</feature>
<dbReference type="GO" id="GO:0006241">
    <property type="term" value="P:CTP biosynthetic process"/>
    <property type="evidence" value="ECO:0007669"/>
    <property type="project" value="InterPro"/>
</dbReference>
<evidence type="ECO:0000256" key="5">
    <source>
        <dbReference type="ARBA" id="ARBA00022679"/>
    </source>
</evidence>
<gene>
    <name evidence="10" type="primary">YNK1E</name>
    <name evidence="10" type="ORF">CcCBS67573_g00518</name>
</gene>
<dbReference type="SMART" id="SM00562">
    <property type="entry name" value="NDK"/>
    <property type="match status" value="1"/>
</dbReference>
<proteinExistence type="inferred from homology"/>
<dbReference type="InterPro" id="IPR001564">
    <property type="entry name" value="Nucleoside_diP_kinase"/>
</dbReference>
<dbReference type="PANTHER" id="PTHR12205">
    <property type="entry name" value="CENTROMERE/KINETOCHORE PROTEIN ZW10"/>
    <property type="match status" value="1"/>
</dbReference>
<evidence type="ECO:0000313" key="10">
    <source>
        <dbReference type="EMBL" id="TPX78217.1"/>
    </source>
</evidence>
<dbReference type="GO" id="GO:0007094">
    <property type="term" value="P:mitotic spindle assembly checkpoint signaling"/>
    <property type="evidence" value="ECO:0007669"/>
    <property type="project" value="TreeGrafter"/>
</dbReference>
<dbReference type="CDD" id="cd04413">
    <property type="entry name" value="NDPk_I"/>
    <property type="match status" value="1"/>
</dbReference>
<dbReference type="EMBL" id="QEAP01000007">
    <property type="protein sequence ID" value="TPX78217.1"/>
    <property type="molecule type" value="Genomic_DNA"/>
</dbReference>
<organism evidence="10 11">
    <name type="scientific">Chytriomyces confervae</name>
    <dbReference type="NCBI Taxonomy" id="246404"/>
    <lineage>
        <taxon>Eukaryota</taxon>
        <taxon>Fungi</taxon>
        <taxon>Fungi incertae sedis</taxon>
        <taxon>Chytridiomycota</taxon>
        <taxon>Chytridiomycota incertae sedis</taxon>
        <taxon>Chytridiomycetes</taxon>
        <taxon>Chytridiales</taxon>
        <taxon>Chytriomycetaceae</taxon>
        <taxon>Chytriomyces</taxon>
    </lineage>
</organism>
<dbReference type="GO" id="GO:0006888">
    <property type="term" value="P:endoplasmic reticulum to Golgi vesicle-mediated transport"/>
    <property type="evidence" value="ECO:0007669"/>
    <property type="project" value="TreeGrafter"/>
</dbReference>
<dbReference type="InterPro" id="IPR055148">
    <property type="entry name" value="ZW10_C_2"/>
</dbReference>
<dbReference type="Pfam" id="PF00334">
    <property type="entry name" value="NDK"/>
    <property type="match status" value="1"/>
</dbReference>
<dbReference type="FunFam" id="3.30.70.141:FF:000002">
    <property type="entry name" value="Nucleoside diphosphate kinase"/>
    <property type="match status" value="1"/>
</dbReference>
<dbReference type="SUPFAM" id="SSF54919">
    <property type="entry name" value="Nucleoside diphosphate kinase, NDK"/>
    <property type="match status" value="1"/>
</dbReference>